<dbReference type="PROSITE" id="PS50889">
    <property type="entry name" value="S4"/>
    <property type="match status" value="1"/>
</dbReference>
<dbReference type="Gene3D" id="3.40.50.150">
    <property type="entry name" value="Vaccinia Virus protein VP39"/>
    <property type="match status" value="1"/>
</dbReference>
<protein>
    <recommendedName>
        <fullName evidence="4">RNA-binding S4 domain-containing protein</fullName>
    </recommendedName>
</protein>
<dbReference type="PANTHER" id="PTHR32319">
    <property type="entry name" value="BACTERIAL HEMOLYSIN-LIKE PROTEIN"/>
    <property type="match status" value="1"/>
</dbReference>
<evidence type="ECO:0000256" key="3">
    <source>
        <dbReference type="PROSITE-ProRule" id="PRU00182"/>
    </source>
</evidence>
<organism evidence="5 6">
    <name type="scientific">Coccomyxa viridis</name>
    <dbReference type="NCBI Taxonomy" id="1274662"/>
    <lineage>
        <taxon>Eukaryota</taxon>
        <taxon>Viridiplantae</taxon>
        <taxon>Chlorophyta</taxon>
        <taxon>core chlorophytes</taxon>
        <taxon>Trebouxiophyceae</taxon>
        <taxon>Trebouxiophyceae incertae sedis</taxon>
        <taxon>Coccomyxaceae</taxon>
        <taxon>Coccomyxa</taxon>
    </lineage>
</organism>
<dbReference type="Proteomes" id="UP001314263">
    <property type="component" value="Unassembled WGS sequence"/>
</dbReference>
<dbReference type="InterPro" id="IPR002877">
    <property type="entry name" value="RNA_MeTrfase_FtsJ_dom"/>
</dbReference>
<dbReference type="CDD" id="cd00165">
    <property type="entry name" value="S4"/>
    <property type="match status" value="1"/>
</dbReference>
<dbReference type="CDD" id="cd02440">
    <property type="entry name" value="AdoMet_MTases"/>
    <property type="match status" value="1"/>
</dbReference>
<reference evidence="5 6" key="1">
    <citation type="submission" date="2023-10" db="EMBL/GenBank/DDBJ databases">
        <authorList>
            <person name="Maclean D."/>
            <person name="Macfadyen A."/>
        </authorList>
    </citation>
    <scope>NUCLEOTIDE SEQUENCE [LARGE SCALE GENOMIC DNA]</scope>
</reference>
<proteinExistence type="inferred from homology"/>
<dbReference type="InterPro" id="IPR036986">
    <property type="entry name" value="S4_RNA-bd_sf"/>
</dbReference>
<dbReference type="SUPFAM" id="SSF53335">
    <property type="entry name" value="S-adenosyl-L-methionine-dependent methyltransferases"/>
    <property type="match status" value="1"/>
</dbReference>
<evidence type="ECO:0000256" key="2">
    <source>
        <dbReference type="ARBA" id="ARBA00029460"/>
    </source>
</evidence>
<dbReference type="SMART" id="SM00363">
    <property type="entry name" value="S4"/>
    <property type="match status" value="1"/>
</dbReference>
<dbReference type="InterPro" id="IPR047048">
    <property type="entry name" value="TlyA"/>
</dbReference>
<dbReference type="AlphaFoldDB" id="A0AAV1IPB3"/>
<sequence>MLGGRVLATPVAAPAWTATSSCVARWTAWRSRRAHQSVQPFASVASLQSDSLSAAELQAAEPPSTRKVKKRRLDEACLEQYPEHSRNVIQSWIAQGKVAIGGRVITKAGSPIAAGAQIQITAEIPKYVCRAGLKLEAALDHFNVDVRGLRALDAGVSTGGFADCLLQRGAASVVGVDVGYGQVAERVRVDERVTVLERTNLRYITLDSIPGRQPVQLITLDLSFISVLKVLPAVCSVLAPDGALIVLIKPQFEASRSEVSAGGIVTDPVLHQKVIESVTAGIVAAGFTSSGCISSPLKGTASGNTEFLAHFQRLPQQDPPNMSQV</sequence>
<dbReference type="InterPro" id="IPR029063">
    <property type="entry name" value="SAM-dependent_MTases_sf"/>
</dbReference>
<evidence type="ECO:0000256" key="1">
    <source>
        <dbReference type="ARBA" id="ARBA00022884"/>
    </source>
</evidence>
<dbReference type="InterPro" id="IPR002942">
    <property type="entry name" value="S4_RNA-bd"/>
</dbReference>
<comment type="caution">
    <text evidence="5">The sequence shown here is derived from an EMBL/GenBank/DDBJ whole genome shotgun (WGS) entry which is preliminary data.</text>
</comment>
<dbReference type="GO" id="GO:0008168">
    <property type="term" value="F:methyltransferase activity"/>
    <property type="evidence" value="ECO:0007669"/>
    <property type="project" value="InterPro"/>
</dbReference>
<accession>A0AAV1IPB3</accession>
<gene>
    <name evidence="5" type="ORF">CVIRNUC_011041</name>
</gene>
<dbReference type="Pfam" id="PF01728">
    <property type="entry name" value="FtsJ"/>
    <property type="match status" value="1"/>
</dbReference>
<dbReference type="InterPro" id="IPR004538">
    <property type="entry name" value="Hemolysin_A/TlyA"/>
</dbReference>
<dbReference type="GO" id="GO:0003723">
    <property type="term" value="F:RNA binding"/>
    <property type="evidence" value="ECO:0007669"/>
    <property type="project" value="UniProtKB-KW"/>
</dbReference>
<dbReference type="SUPFAM" id="SSF55174">
    <property type="entry name" value="Alpha-L RNA-binding motif"/>
    <property type="match status" value="1"/>
</dbReference>
<dbReference type="EMBL" id="CAUYUE010000018">
    <property type="protein sequence ID" value="CAK0787819.1"/>
    <property type="molecule type" value="Genomic_DNA"/>
</dbReference>
<keyword evidence="6" id="KW-1185">Reference proteome</keyword>
<evidence type="ECO:0000313" key="5">
    <source>
        <dbReference type="EMBL" id="CAK0787819.1"/>
    </source>
</evidence>
<feature type="domain" description="RNA-binding S4" evidence="4">
    <location>
        <begin position="71"/>
        <end position="136"/>
    </location>
</feature>
<dbReference type="Pfam" id="PF01479">
    <property type="entry name" value="S4"/>
    <property type="match status" value="1"/>
</dbReference>
<dbReference type="PROSITE" id="PS51257">
    <property type="entry name" value="PROKAR_LIPOPROTEIN"/>
    <property type="match status" value="1"/>
</dbReference>
<dbReference type="Gene3D" id="3.10.290.10">
    <property type="entry name" value="RNA-binding S4 domain"/>
    <property type="match status" value="1"/>
</dbReference>
<dbReference type="PANTHER" id="PTHR32319:SF0">
    <property type="entry name" value="BACTERIAL HEMOLYSIN-LIKE PROTEIN"/>
    <property type="match status" value="1"/>
</dbReference>
<comment type="similarity">
    <text evidence="2">Belongs to the TlyA family.</text>
</comment>
<keyword evidence="1 3" id="KW-0694">RNA-binding</keyword>
<dbReference type="NCBIfam" id="TIGR00478">
    <property type="entry name" value="tly"/>
    <property type="match status" value="1"/>
</dbReference>
<evidence type="ECO:0000259" key="4">
    <source>
        <dbReference type="SMART" id="SM00363"/>
    </source>
</evidence>
<evidence type="ECO:0000313" key="6">
    <source>
        <dbReference type="Proteomes" id="UP001314263"/>
    </source>
</evidence>
<name>A0AAV1IPB3_9CHLO</name>
<dbReference type="GO" id="GO:0032259">
    <property type="term" value="P:methylation"/>
    <property type="evidence" value="ECO:0007669"/>
    <property type="project" value="InterPro"/>
</dbReference>